<proteinExistence type="predicted"/>
<dbReference type="Pfam" id="PF07883">
    <property type="entry name" value="Cupin_2"/>
    <property type="match status" value="1"/>
</dbReference>
<dbReference type="Proteomes" id="UP000033860">
    <property type="component" value="Unassembled WGS sequence"/>
</dbReference>
<organism evidence="2 3">
    <name type="scientific">Candidatus Beckwithbacteria bacterium GW2011_GWB1_47_15</name>
    <dbReference type="NCBI Taxonomy" id="1618371"/>
    <lineage>
        <taxon>Bacteria</taxon>
        <taxon>Candidatus Beckwithiibacteriota</taxon>
    </lineage>
</organism>
<feature type="domain" description="Cupin type-2" evidence="1">
    <location>
        <begin position="51"/>
        <end position="99"/>
    </location>
</feature>
<dbReference type="AlphaFoldDB" id="A0A0G1RXL6"/>
<accession>A0A0G1RXL6</accession>
<gene>
    <name evidence="2" type="ORF">UX85_C0001G0076</name>
</gene>
<evidence type="ECO:0000313" key="2">
    <source>
        <dbReference type="EMBL" id="KKU61862.1"/>
    </source>
</evidence>
<protein>
    <submittedName>
        <fullName evidence="2">Cupin 2 conserved barrel domain protein</fullName>
    </submittedName>
</protein>
<dbReference type="SUPFAM" id="SSF51182">
    <property type="entry name" value="RmlC-like cupins"/>
    <property type="match status" value="1"/>
</dbReference>
<reference evidence="2 3" key="1">
    <citation type="journal article" date="2015" name="Nature">
        <title>rRNA introns, odd ribosomes, and small enigmatic genomes across a large radiation of phyla.</title>
        <authorList>
            <person name="Brown C.T."/>
            <person name="Hug L.A."/>
            <person name="Thomas B.C."/>
            <person name="Sharon I."/>
            <person name="Castelle C.J."/>
            <person name="Singh A."/>
            <person name="Wilkins M.J."/>
            <person name="Williams K.H."/>
            <person name="Banfield J.F."/>
        </authorList>
    </citation>
    <scope>NUCLEOTIDE SEQUENCE [LARGE SCALE GENOMIC DNA]</scope>
</reference>
<evidence type="ECO:0000259" key="1">
    <source>
        <dbReference type="Pfam" id="PF07883"/>
    </source>
</evidence>
<evidence type="ECO:0000313" key="3">
    <source>
        <dbReference type="Proteomes" id="UP000033860"/>
    </source>
</evidence>
<dbReference type="InterPro" id="IPR011051">
    <property type="entry name" value="RmlC_Cupin_sf"/>
</dbReference>
<sequence length="123" mass="13793">MNTEKIIGELKAKYPGKAIILNPEDSPTEIIVEIEPTKDHLERSLALAVVGKSKPHYHKTTTEVYEVVKGELTLFIDGKKHVLKQGEKMTIKPGSVHSAEGDEAWFYTYSTPGWTFADHILTE</sequence>
<dbReference type="EMBL" id="LCNT01000001">
    <property type="protein sequence ID" value="KKU61862.1"/>
    <property type="molecule type" value="Genomic_DNA"/>
</dbReference>
<comment type="caution">
    <text evidence="2">The sequence shown here is derived from an EMBL/GenBank/DDBJ whole genome shotgun (WGS) entry which is preliminary data.</text>
</comment>
<dbReference type="InterPro" id="IPR014710">
    <property type="entry name" value="RmlC-like_jellyroll"/>
</dbReference>
<dbReference type="InterPro" id="IPR013096">
    <property type="entry name" value="Cupin_2"/>
</dbReference>
<name>A0A0G1RXL6_9BACT</name>
<dbReference type="Gene3D" id="2.60.120.10">
    <property type="entry name" value="Jelly Rolls"/>
    <property type="match status" value="1"/>
</dbReference>